<feature type="transmembrane region" description="Helical" evidence="11">
    <location>
        <begin position="177"/>
        <end position="196"/>
    </location>
</feature>
<dbReference type="AlphaFoldDB" id="A0A9W4HA39"/>
<dbReference type="EMBL" id="CAJVOS010000006">
    <property type="protein sequence ID" value="CAG7944961.1"/>
    <property type="molecule type" value="Genomic_DNA"/>
</dbReference>
<dbReference type="SMART" id="SM01021">
    <property type="entry name" value="Bac_rhodopsin"/>
    <property type="match status" value="1"/>
</dbReference>
<evidence type="ECO:0000256" key="7">
    <source>
        <dbReference type="ARBA" id="ARBA00022989"/>
    </source>
</evidence>
<dbReference type="PRINTS" id="PR00251">
    <property type="entry name" value="BACTRLOPSIN"/>
</dbReference>
<feature type="transmembrane region" description="Helical" evidence="11">
    <location>
        <begin position="150"/>
        <end position="170"/>
    </location>
</feature>
<protein>
    <recommendedName>
        <fullName evidence="14">Opsin</fullName>
    </recommendedName>
</protein>
<sequence>MIDPDFFPSLTAPATTSSVGPIPTVLPGSEVFQELHDVGKRTLWVVAVLMGISSLVFYSLAARAPLAKRIIHVLTSLITTVSFITYLALATGQGITTKHVRIHEHHKHVPNTHTDYTRQLLWLRYLNWALTTPLLFINFALISGLPGANLLIAIVANLTMLATGLLGSFAGHGRERWVWLTISCISYLVVVHHAGFHAHRAVSNKDAQTQKFFSAVASSAIVALALFPISVAAGALALKLSVDTETILFAVQDIFTQGILGYFLLLAHDSSAGISLYLDGFWSHGVGNEGTIRIADEEGA</sequence>
<feature type="transmembrane region" description="Helical" evidence="11">
    <location>
        <begin position="216"/>
        <end position="238"/>
    </location>
</feature>
<keyword evidence="10" id="KW-0675">Receptor</keyword>
<keyword evidence="7 11" id="KW-1133">Transmembrane helix</keyword>
<keyword evidence="4" id="KW-0716">Sensory transduction</keyword>
<dbReference type="GO" id="GO:0007602">
    <property type="term" value="P:phototransduction"/>
    <property type="evidence" value="ECO:0007669"/>
    <property type="project" value="UniProtKB-KW"/>
</dbReference>
<dbReference type="FunFam" id="1.20.1070.10:FF:000160">
    <property type="entry name" value="Related to Opsin-1"/>
    <property type="match status" value="1"/>
</dbReference>
<evidence type="ECO:0000256" key="6">
    <source>
        <dbReference type="ARBA" id="ARBA00022925"/>
    </source>
</evidence>
<dbReference type="PANTHER" id="PTHR28286:SF2">
    <property type="entry name" value="BACTERIORHODOPSIN _OPSIN, NOPA (EUROFUNG)"/>
    <property type="match status" value="1"/>
</dbReference>
<dbReference type="InterPro" id="IPR001425">
    <property type="entry name" value="Arc/bac/fun_rhodopsins"/>
</dbReference>
<evidence type="ECO:0000313" key="13">
    <source>
        <dbReference type="Proteomes" id="UP001153618"/>
    </source>
</evidence>
<feature type="transmembrane region" description="Helical" evidence="11">
    <location>
        <begin position="70"/>
        <end position="89"/>
    </location>
</feature>
<keyword evidence="8" id="KW-0157">Chromophore</keyword>
<evidence type="ECO:0000256" key="9">
    <source>
        <dbReference type="ARBA" id="ARBA00023136"/>
    </source>
</evidence>
<dbReference type="Pfam" id="PF01036">
    <property type="entry name" value="Bac_rhodopsin"/>
    <property type="match status" value="1"/>
</dbReference>
<evidence type="ECO:0000256" key="2">
    <source>
        <dbReference type="ARBA" id="ARBA00008130"/>
    </source>
</evidence>
<evidence type="ECO:0000256" key="11">
    <source>
        <dbReference type="SAM" id="Phobius"/>
    </source>
</evidence>
<dbReference type="GO" id="GO:0009881">
    <property type="term" value="F:photoreceptor activity"/>
    <property type="evidence" value="ECO:0007669"/>
    <property type="project" value="UniProtKB-KW"/>
</dbReference>
<organism evidence="12 13">
    <name type="scientific">Penicillium olsonii</name>
    <dbReference type="NCBI Taxonomy" id="99116"/>
    <lineage>
        <taxon>Eukaryota</taxon>
        <taxon>Fungi</taxon>
        <taxon>Dikarya</taxon>
        <taxon>Ascomycota</taxon>
        <taxon>Pezizomycotina</taxon>
        <taxon>Eurotiomycetes</taxon>
        <taxon>Eurotiomycetidae</taxon>
        <taxon>Eurotiales</taxon>
        <taxon>Aspergillaceae</taxon>
        <taxon>Penicillium</taxon>
    </lineage>
</organism>
<keyword evidence="5 11" id="KW-0812">Transmembrane</keyword>
<dbReference type="OrthoDB" id="10261467at2759"/>
<keyword evidence="9 11" id="KW-0472">Membrane</keyword>
<feature type="transmembrane region" description="Helical" evidence="11">
    <location>
        <begin position="125"/>
        <end position="144"/>
    </location>
</feature>
<evidence type="ECO:0000256" key="8">
    <source>
        <dbReference type="ARBA" id="ARBA00022991"/>
    </source>
</evidence>
<dbReference type="GO" id="GO:0005886">
    <property type="term" value="C:plasma membrane"/>
    <property type="evidence" value="ECO:0007669"/>
    <property type="project" value="TreeGrafter"/>
</dbReference>
<reference evidence="12" key="1">
    <citation type="submission" date="2021-07" db="EMBL/GenBank/DDBJ databases">
        <authorList>
            <person name="Branca A.L. A."/>
        </authorList>
    </citation>
    <scope>NUCLEOTIDE SEQUENCE</scope>
</reference>
<keyword evidence="6" id="KW-0681">Retinal protein</keyword>
<evidence type="ECO:0000256" key="5">
    <source>
        <dbReference type="ARBA" id="ARBA00022692"/>
    </source>
</evidence>
<evidence type="ECO:0000256" key="3">
    <source>
        <dbReference type="ARBA" id="ARBA00022543"/>
    </source>
</evidence>
<evidence type="ECO:0000256" key="1">
    <source>
        <dbReference type="ARBA" id="ARBA00004141"/>
    </source>
</evidence>
<dbReference type="SUPFAM" id="SSF81321">
    <property type="entry name" value="Family A G protein-coupled receptor-like"/>
    <property type="match status" value="1"/>
</dbReference>
<dbReference type="Gene3D" id="1.20.1070.10">
    <property type="entry name" value="Rhodopsin 7-helix transmembrane proteins"/>
    <property type="match status" value="1"/>
</dbReference>
<name>A0A9W4HA39_PENOL</name>
<comment type="similarity">
    <text evidence="2">Belongs to the archaeal/bacterial/fungal opsin family.</text>
</comment>
<accession>A0A9W4HA39</accession>
<dbReference type="Proteomes" id="UP001153618">
    <property type="component" value="Unassembled WGS sequence"/>
</dbReference>
<evidence type="ECO:0000256" key="10">
    <source>
        <dbReference type="ARBA" id="ARBA00023170"/>
    </source>
</evidence>
<keyword evidence="13" id="KW-1185">Reference proteome</keyword>
<comment type="subcellular location">
    <subcellularLocation>
        <location evidence="1">Membrane</location>
        <topology evidence="1">Multi-pass membrane protein</topology>
    </subcellularLocation>
</comment>
<evidence type="ECO:0008006" key="14">
    <source>
        <dbReference type="Google" id="ProtNLM"/>
    </source>
</evidence>
<proteinExistence type="inferred from homology"/>
<evidence type="ECO:0000313" key="12">
    <source>
        <dbReference type="EMBL" id="CAG7944961.1"/>
    </source>
</evidence>
<feature type="transmembrane region" description="Helical" evidence="11">
    <location>
        <begin position="43"/>
        <end position="64"/>
    </location>
</feature>
<evidence type="ECO:0000256" key="4">
    <source>
        <dbReference type="ARBA" id="ARBA00022606"/>
    </source>
</evidence>
<dbReference type="GO" id="GO:0005783">
    <property type="term" value="C:endoplasmic reticulum"/>
    <property type="evidence" value="ECO:0007669"/>
    <property type="project" value="TreeGrafter"/>
</dbReference>
<dbReference type="PANTHER" id="PTHR28286">
    <property type="match status" value="1"/>
</dbReference>
<gene>
    <name evidence="12" type="ORF">POLS_LOCUS309</name>
</gene>
<dbReference type="CDD" id="cd15028">
    <property type="entry name" value="7tm_Opsin-1_euk"/>
    <property type="match status" value="1"/>
</dbReference>
<keyword evidence="3" id="KW-0600">Photoreceptor protein</keyword>
<comment type="caution">
    <text evidence="12">The sequence shown here is derived from an EMBL/GenBank/DDBJ whole genome shotgun (WGS) entry which is preliminary data.</text>
</comment>